<reference evidence="7 8" key="2">
    <citation type="submission" date="2020-03" db="EMBL/GenBank/DDBJ databases">
        <title>Devosia chinhatensis sp. nov., isolated from a hexachlorocyclohexane (HCH) dump site in India.</title>
        <authorList>
            <person name="Kumar M."/>
            <person name="Lal R."/>
        </authorList>
    </citation>
    <scope>NUCLEOTIDE SEQUENCE [LARGE SCALE GENOMIC DNA]</scope>
    <source>
        <strain evidence="7 8">H239</strain>
    </source>
</reference>
<proteinExistence type="predicted"/>
<feature type="transmembrane region" description="Helical" evidence="5">
    <location>
        <begin position="148"/>
        <end position="166"/>
    </location>
</feature>
<feature type="domain" description="O-antigen ligase-related" evidence="6">
    <location>
        <begin position="180"/>
        <end position="332"/>
    </location>
</feature>
<evidence type="ECO:0000256" key="5">
    <source>
        <dbReference type="SAM" id="Phobius"/>
    </source>
</evidence>
<evidence type="ECO:0000313" key="7">
    <source>
        <dbReference type="EMBL" id="NGP16851.1"/>
    </source>
</evidence>
<dbReference type="GO" id="GO:0016874">
    <property type="term" value="F:ligase activity"/>
    <property type="evidence" value="ECO:0007669"/>
    <property type="project" value="UniProtKB-KW"/>
</dbReference>
<feature type="transmembrane region" description="Helical" evidence="5">
    <location>
        <begin position="371"/>
        <end position="391"/>
    </location>
</feature>
<evidence type="ECO:0000256" key="2">
    <source>
        <dbReference type="ARBA" id="ARBA00022692"/>
    </source>
</evidence>
<comment type="subcellular location">
    <subcellularLocation>
        <location evidence="1">Membrane</location>
        <topology evidence="1">Multi-pass membrane protein</topology>
    </subcellularLocation>
</comment>
<feature type="transmembrane region" description="Helical" evidence="5">
    <location>
        <begin position="107"/>
        <end position="128"/>
    </location>
</feature>
<name>A0A6M1SV91_9HYPH</name>
<gene>
    <name evidence="7" type="ORF">G5575_03350</name>
</gene>
<evidence type="ECO:0000256" key="1">
    <source>
        <dbReference type="ARBA" id="ARBA00004141"/>
    </source>
</evidence>
<organism evidence="7 8">
    <name type="scientific">Devosia aurantiaca</name>
    <dbReference type="NCBI Taxonomy" id="2714858"/>
    <lineage>
        <taxon>Bacteria</taxon>
        <taxon>Pseudomonadati</taxon>
        <taxon>Pseudomonadota</taxon>
        <taxon>Alphaproteobacteria</taxon>
        <taxon>Hyphomicrobiales</taxon>
        <taxon>Devosiaceae</taxon>
        <taxon>Devosia</taxon>
    </lineage>
</organism>
<evidence type="ECO:0000256" key="3">
    <source>
        <dbReference type="ARBA" id="ARBA00022989"/>
    </source>
</evidence>
<comment type="caution">
    <text evidence="7">The sequence shown here is derived from an EMBL/GenBank/DDBJ whole genome shotgun (WGS) entry which is preliminary data.</text>
</comment>
<protein>
    <submittedName>
        <fullName evidence="7">O-antigen ligase family protein</fullName>
    </submittedName>
</protein>
<keyword evidence="3 5" id="KW-1133">Transmembrane helix</keyword>
<dbReference type="EMBL" id="JAALFG010000001">
    <property type="protein sequence ID" value="NGP16851.1"/>
    <property type="molecule type" value="Genomic_DNA"/>
</dbReference>
<sequence length="397" mass="41859">MPQLVSLLAALALFAGLVLSTPLPEVANIIGLVLMVVALIALFFDRRAREIARQPHFLAIYGAGLLLLLALIPTATSAEHIAAILILAPLWLAGPYAGLITGAPRQLLSPLGIGVLALIGTTASTLIAGYDVFVLQMPRGGFSVNNPIHLADLAVSLGFLSLLGLFSRSRWRFIVLLGPVLALATVLLSASRGPLLAFCVLAAVSVVFYVAAIWRPRKAIALGLGLAFACLVLAAPFVSVDLSGRKFQLADIAQQVLTGSTEDGSTSERLFMLQTAWGAFQASPVYGFGMIDYPSKAAPFGPSDNPFRPSQHLHNDIADFAVIAGSLGLLSYALIILAPLIGGLRTRRADALFIGLMATAGYFTMGLTNAMIGILTQTMLFGLMLALIGMLSHKDQT</sequence>
<dbReference type="PANTHER" id="PTHR37422">
    <property type="entry name" value="TEICHURONIC ACID BIOSYNTHESIS PROTEIN TUAE"/>
    <property type="match status" value="1"/>
</dbReference>
<dbReference type="GO" id="GO:0016020">
    <property type="term" value="C:membrane"/>
    <property type="evidence" value="ECO:0007669"/>
    <property type="project" value="UniProtKB-SubCell"/>
</dbReference>
<dbReference type="Proteomes" id="UP000474802">
    <property type="component" value="Unassembled WGS sequence"/>
</dbReference>
<feature type="transmembrane region" description="Helical" evidence="5">
    <location>
        <begin position="320"/>
        <end position="342"/>
    </location>
</feature>
<keyword evidence="7" id="KW-0436">Ligase</keyword>
<feature type="transmembrane region" description="Helical" evidence="5">
    <location>
        <begin position="195"/>
        <end position="212"/>
    </location>
</feature>
<evidence type="ECO:0000313" key="8">
    <source>
        <dbReference type="Proteomes" id="UP000474802"/>
    </source>
</evidence>
<evidence type="ECO:0000256" key="4">
    <source>
        <dbReference type="ARBA" id="ARBA00023136"/>
    </source>
</evidence>
<dbReference type="AlphaFoldDB" id="A0A6M1SV91"/>
<feature type="transmembrane region" description="Helical" evidence="5">
    <location>
        <begin position="81"/>
        <end position="100"/>
    </location>
</feature>
<dbReference type="RefSeq" id="WP_164533081.1">
    <property type="nucleotide sequence ID" value="NZ_JAALFG010000001.1"/>
</dbReference>
<keyword evidence="8" id="KW-1185">Reference proteome</keyword>
<feature type="transmembrane region" description="Helical" evidence="5">
    <location>
        <begin position="349"/>
        <end position="365"/>
    </location>
</feature>
<keyword evidence="4 5" id="KW-0472">Membrane</keyword>
<dbReference type="InterPro" id="IPR007016">
    <property type="entry name" value="O-antigen_ligase-rel_domated"/>
</dbReference>
<keyword evidence="2 5" id="KW-0812">Transmembrane</keyword>
<evidence type="ECO:0000259" key="6">
    <source>
        <dbReference type="Pfam" id="PF04932"/>
    </source>
</evidence>
<feature type="transmembrane region" description="Helical" evidence="5">
    <location>
        <begin position="219"/>
        <end position="238"/>
    </location>
</feature>
<dbReference type="InterPro" id="IPR051533">
    <property type="entry name" value="WaaL-like"/>
</dbReference>
<accession>A0A6M1SV91</accession>
<dbReference type="Pfam" id="PF04932">
    <property type="entry name" value="Wzy_C"/>
    <property type="match status" value="1"/>
</dbReference>
<feature type="transmembrane region" description="Helical" evidence="5">
    <location>
        <begin position="57"/>
        <end position="75"/>
    </location>
</feature>
<dbReference type="PANTHER" id="PTHR37422:SF23">
    <property type="entry name" value="TEICHURONIC ACID BIOSYNTHESIS PROTEIN TUAE"/>
    <property type="match status" value="1"/>
</dbReference>
<feature type="transmembrane region" description="Helical" evidence="5">
    <location>
        <begin position="30"/>
        <end position="45"/>
    </location>
</feature>
<reference evidence="7 8" key="1">
    <citation type="submission" date="2020-02" db="EMBL/GenBank/DDBJ databases">
        <authorList>
            <person name="Khan S.A."/>
            <person name="Jeon C.O."/>
            <person name="Chun B.H."/>
        </authorList>
    </citation>
    <scope>NUCLEOTIDE SEQUENCE [LARGE SCALE GENOMIC DNA]</scope>
    <source>
        <strain evidence="7 8">H239</strain>
    </source>
</reference>
<feature type="transmembrane region" description="Helical" evidence="5">
    <location>
        <begin position="173"/>
        <end position="189"/>
    </location>
</feature>